<sequence>MEFTNSSGSTGDAKPEIRSVLFGIDLNEIPSLSSCETLPSVPDAYDTYAVVQAFHGNLTPALGPPAVLPGEVRGSACSACGRPEVRGSVVVCDGCERGFHLSCAGMRGRQAVMLEDWMCGECARNGVGSKRWPLGGVCAGPKRSGVRLLDINALPLSDGEGEGSDEVLNSRRLLPLKPTFEVSDSHTVLALLTFE</sequence>
<dbReference type="AlphaFoldDB" id="A0A834ZM04"/>
<dbReference type="CDD" id="cd15489">
    <property type="entry name" value="PHD_SF"/>
    <property type="match status" value="1"/>
</dbReference>
<evidence type="ECO:0000259" key="5">
    <source>
        <dbReference type="PROSITE" id="PS50016"/>
    </source>
</evidence>
<evidence type="ECO:0000256" key="4">
    <source>
        <dbReference type="PROSITE-ProRule" id="PRU00146"/>
    </source>
</evidence>
<dbReference type="PANTHER" id="PTHR47162:SF10">
    <property type="entry name" value="METHYL-CPG-BINDING DOMAIN-CONTAINING PROTEIN 9 ISOFORM X1"/>
    <property type="match status" value="1"/>
</dbReference>
<name>A0A834ZM04_TETSI</name>
<reference evidence="6 7" key="1">
    <citation type="submission" date="2020-04" db="EMBL/GenBank/DDBJ databases">
        <title>Plant Genome Project.</title>
        <authorList>
            <person name="Zhang R.-G."/>
        </authorList>
    </citation>
    <scope>NUCLEOTIDE SEQUENCE [LARGE SCALE GENOMIC DNA]</scope>
    <source>
        <strain evidence="6">YNK0</strain>
        <tissue evidence="6">Leaf</tissue>
    </source>
</reference>
<evidence type="ECO:0000256" key="1">
    <source>
        <dbReference type="ARBA" id="ARBA00022723"/>
    </source>
</evidence>
<dbReference type="GO" id="GO:0008270">
    <property type="term" value="F:zinc ion binding"/>
    <property type="evidence" value="ECO:0007669"/>
    <property type="project" value="UniProtKB-KW"/>
</dbReference>
<dbReference type="InterPro" id="IPR001965">
    <property type="entry name" value="Znf_PHD"/>
</dbReference>
<dbReference type="InterPro" id="IPR013083">
    <property type="entry name" value="Znf_RING/FYVE/PHD"/>
</dbReference>
<evidence type="ECO:0000313" key="7">
    <source>
        <dbReference type="Proteomes" id="UP000655225"/>
    </source>
</evidence>
<keyword evidence="1" id="KW-0479">Metal-binding</keyword>
<dbReference type="InterPro" id="IPR019786">
    <property type="entry name" value="Zinc_finger_PHD-type_CS"/>
</dbReference>
<dbReference type="OrthoDB" id="1434165at2759"/>
<dbReference type="PANTHER" id="PTHR47162">
    <property type="entry name" value="OS02G0192300 PROTEIN"/>
    <property type="match status" value="1"/>
</dbReference>
<dbReference type="PROSITE" id="PS50016">
    <property type="entry name" value="ZF_PHD_2"/>
    <property type="match status" value="1"/>
</dbReference>
<keyword evidence="2 4" id="KW-0863">Zinc-finger</keyword>
<dbReference type="SUPFAM" id="SSF57903">
    <property type="entry name" value="FYVE/PHD zinc finger"/>
    <property type="match status" value="1"/>
</dbReference>
<dbReference type="SMART" id="SM00249">
    <property type="entry name" value="PHD"/>
    <property type="match status" value="1"/>
</dbReference>
<dbReference type="InterPro" id="IPR011011">
    <property type="entry name" value="Znf_FYVE_PHD"/>
</dbReference>
<feature type="domain" description="PHD-type" evidence="5">
    <location>
        <begin position="74"/>
        <end position="125"/>
    </location>
</feature>
<gene>
    <name evidence="6" type="ORF">HHK36_007075</name>
</gene>
<keyword evidence="3" id="KW-0862">Zinc</keyword>
<comment type="caution">
    <text evidence="6">The sequence shown here is derived from an EMBL/GenBank/DDBJ whole genome shotgun (WGS) entry which is preliminary data.</text>
</comment>
<evidence type="ECO:0000256" key="3">
    <source>
        <dbReference type="ARBA" id="ARBA00022833"/>
    </source>
</evidence>
<dbReference type="PROSITE" id="PS01359">
    <property type="entry name" value="ZF_PHD_1"/>
    <property type="match status" value="1"/>
</dbReference>
<protein>
    <recommendedName>
        <fullName evidence="5">PHD-type domain-containing protein</fullName>
    </recommendedName>
</protein>
<organism evidence="6 7">
    <name type="scientific">Tetracentron sinense</name>
    <name type="common">Spur-leaf</name>
    <dbReference type="NCBI Taxonomy" id="13715"/>
    <lineage>
        <taxon>Eukaryota</taxon>
        <taxon>Viridiplantae</taxon>
        <taxon>Streptophyta</taxon>
        <taxon>Embryophyta</taxon>
        <taxon>Tracheophyta</taxon>
        <taxon>Spermatophyta</taxon>
        <taxon>Magnoliopsida</taxon>
        <taxon>Trochodendrales</taxon>
        <taxon>Trochodendraceae</taxon>
        <taxon>Tetracentron</taxon>
    </lineage>
</organism>
<dbReference type="Proteomes" id="UP000655225">
    <property type="component" value="Unassembled WGS sequence"/>
</dbReference>
<accession>A0A834ZM04</accession>
<proteinExistence type="predicted"/>
<evidence type="ECO:0000313" key="6">
    <source>
        <dbReference type="EMBL" id="KAF8407935.1"/>
    </source>
</evidence>
<evidence type="ECO:0000256" key="2">
    <source>
        <dbReference type="ARBA" id="ARBA00022771"/>
    </source>
</evidence>
<dbReference type="EMBL" id="JABCRI010000004">
    <property type="protein sequence ID" value="KAF8407935.1"/>
    <property type="molecule type" value="Genomic_DNA"/>
</dbReference>
<keyword evidence="7" id="KW-1185">Reference proteome</keyword>
<dbReference type="Pfam" id="PF00628">
    <property type="entry name" value="PHD"/>
    <property type="match status" value="1"/>
</dbReference>
<dbReference type="Gene3D" id="3.30.40.10">
    <property type="entry name" value="Zinc/RING finger domain, C3HC4 (zinc finger)"/>
    <property type="match status" value="1"/>
</dbReference>
<dbReference type="InterPro" id="IPR019787">
    <property type="entry name" value="Znf_PHD-finger"/>
</dbReference>